<feature type="region of interest" description="Disordered" evidence="1">
    <location>
        <begin position="1"/>
        <end position="60"/>
    </location>
</feature>
<organism evidence="2 3">
    <name type="scientific">Populus deltoides</name>
    <name type="common">Eastern poplar</name>
    <name type="synonym">Eastern cottonwood</name>
    <dbReference type="NCBI Taxonomy" id="3696"/>
    <lineage>
        <taxon>Eukaryota</taxon>
        <taxon>Viridiplantae</taxon>
        <taxon>Streptophyta</taxon>
        <taxon>Embryophyta</taxon>
        <taxon>Tracheophyta</taxon>
        <taxon>Spermatophyta</taxon>
        <taxon>Magnoliopsida</taxon>
        <taxon>eudicotyledons</taxon>
        <taxon>Gunneridae</taxon>
        <taxon>Pentapetalae</taxon>
        <taxon>rosids</taxon>
        <taxon>fabids</taxon>
        <taxon>Malpighiales</taxon>
        <taxon>Salicaceae</taxon>
        <taxon>Saliceae</taxon>
        <taxon>Populus</taxon>
    </lineage>
</organism>
<comment type="caution">
    <text evidence="2">The sequence shown here is derived from an EMBL/GenBank/DDBJ whole genome shotgun (WGS) entry which is preliminary data.</text>
</comment>
<feature type="compositionally biased region" description="Basic and acidic residues" evidence="1">
    <location>
        <begin position="43"/>
        <end position="53"/>
    </location>
</feature>
<evidence type="ECO:0000313" key="2">
    <source>
        <dbReference type="EMBL" id="KAH8512152.1"/>
    </source>
</evidence>
<dbReference type="EMBL" id="JACEGQ020000004">
    <property type="protein sequence ID" value="KAH8512152.1"/>
    <property type="molecule type" value="Genomic_DNA"/>
</dbReference>
<evidence type="ECO:0000256" key="1">
    <source>
        <dbReference type="SAM" id="MobiDB-lite"/>
    </source>
</evidence>
<protein>
    <submittedName>
        <fullName evidence="2">Uncharacterized protein</fullName>
    </submittedName>
</protein>
<sequence>MSLHSTAIINGSNRNTNSVTKPAADSEGPSAELADSVVNSVDSRGEEQGEERVGIGQVVGDEEPGSSTCFLLTGGWCWGPFRLGEDRDTAGAGTCGEVRRVRVDGVDEWD</sequence>
<feature type="compositionally biased region" description="Polar residues" evidence="1">
    <location>
        <begin position="1"/>
        <end position="20"/>
    </location>
</feature>
<keyword evidence="3" id="KW-1185">Reference proteome</keyword>
<evidence type="ECO:0000313" key="3">
    <source>
        <dbReference type="Proteomes" id="UP000807159"/>
    </source>
</evidence>
<dbReference type="AlphaFoldDB" id="A0A8T2Z4Z5"/>
<dbReference type="Proteomes" id="UP000807159">
    <property type="component" value="Chromosome 4"/>
</dbReference>
<proteinExistence type="predicted"/>
<reference evidence="2" key="1">
    <citation type="journal article" date="2021" name="J. Hered.">
        <title>Genome Assembly of Salicaceae Populus deltoides (Eastern Cottonwood) I-69 Based on Nanopore Sequencing and Hi-C Technologies.</title>
        <authorList>
            <person name="Bai S."/>
            <person name="Wu H."/>
            <person name="Zhang J."/>
            <person name="Pan Z."/>
            <person name="Zhao W."/>
            <person name="Li Z."/>
            <person name="Tong C."/>
        </authorList>
    </citation>
    <scope>NUCLEOTIDE SEQUENCE</scope>
    <source>
        <tissue evidence="2">Leaf</tissue>
    </source>
</reference>
<name>A0A8T2Z4Z5_POPDE</name>
<accession>A0A8T2Z4Z5</accession>
<gene>
    <name evidence="2" type="ORF">H0E87_009380</name>
</gene>